<protein>
    <submittedName>
        <fullName evidence="2">Uncharacterized protein</fullName>
    </submittedName>
</protein>
<sequence length="67" mass="7688">MDLVNGLGVPSTSPGELILLLLVRVFKPFGVIYIINTFLNKLYFNGMDINMFNLYLYILDSLKLIYL</sequence>
<evidence type="ECO:0000256" key="1">
    <source>
        <dbReference type="SAM" id="Phobius"/>
    </source>
</evidence>
<keyword evidence="1" id="KW-1133">Transmembrane helix</keyword>
<dbReference type="KEGG" id="iag:Igag_1564"/>
<name>E0SRB2_IGNAA</name>
<dbReference type="STRING" id="583356.Igag_1564"/>
<feature type="transmembrane region" description="Helical" evidence="1">
    <location>
        <begin position="17"/>
        <end position="35"/>
    </location>
</feature>
<dbReference type="HOGENOM" id="CLU_2802170_0_0_2"/>
<dbReference type="EMBL" id="CP002098">
    <property type="protein sequence ID" value="ADM28366.1"/>
    <property type="molecule type" value="Genomic_DNA"/>
</dbReference>
<proteinExistence type="predicted"/>
<dbReference type="BioCyc" id="IAGG583356:GHAH-1556-MONOMER"/>
<keyword evidence="1" id="KW-0472">Membrane</keyword>
<reference evidence="2 3" key="1">
    <citation type="journal article" date="2010" name="Stand. Genomic Sci.">
        <title>Complete genome sequence of Ignisphaera aggregans type strain (AQ1.S1).</title>
        <authorList>
            <person name="Goker M."/>
            <person name="Held B."/>
            <person name="Lapidus A."/>
            <person name="Nolan M."/>
            <person name="Spring S."/>
            <person name="Yasawong M."/>
            <person name="Lucas S."/>
            <person name="Glavina Del Rio T."/>
            <person name="Tice H."/>
            <person name="Cheng J.F."/>
            <person name="Goodwin L."/>
            <person name="Tapia R."/>
            <person name="Pitluck S."/>
            <person name="Liolios K."/>
            <person name="Ivanova N."/>
            <person name="Mavromatis K."/>
            <person name="Mikhailova N."/>
            <person name="Pati A."/>
            <person name="Chen A."/>
            <person name="Palaniappan K."/>
            <person name="Brambilla E."/>
            <person name="Land M."/>
            <person name="Hauser L."/>
            <person name="Chang Y.J."/>
            <person name="Jeffries C.D."/>
            <person name="Brettin T."/>
            <person name="Detter J.C."/>
            <person name="Han C."/>
            <person name="Rohde M."/>
            <person name="Sikorski J."/>
            <person name="Woyke T."/>
            <person name="Bristow J."/>
            <person name="Eisen J.A."/>
            <person name="Markowitz V."/>
            <person name="Hugenholtz P."/>
            <person name="Kyrpides N.C."/>
            <person name="Klenk H.P."/>
        </authorList>
    </citation>
    <scope>NUCLEOTIDE SEQUENCE [LARGE SCALE GENOMIC DNA]</scope>
    <source>
        <strain evidence="3">DSM 17230 / JCM 13409 / AQ1.S1</strain>
    </source>
</reference>
<keyword evidence="3" id="KW-1185">Reference proteome</keyword>
<keyword evidence="1" id="KW-0812">Transmembrane</keyword>
<organism evidence="2 3">
    <name type="scientific">Ignisphaera aggregans (strain DSM 17230 / JCM 13409 / AQ1.S1)</name>
    <dbReference type="NCBI Taxonomy" id="583356"/>
    <lineage>
        <taxon>Archaea</taxon>
        <taxon>Thermoproteota</taxon>
        <taxon>Thermoprotei</taxon>
        <taxon>Desulfurococcales</taxon>
        <taxon>Desulfurococcaceae</taxon>
        <taxon>Ignisphaera</taxon>
    </lineage>
</organism>
<evidence type="ECO:0000313" key="3">
    <source>
        <dbReference type="Proteomes" id="UP000001304"/>
    </source>
</evidence>
<accession>E0SRB2</accession>
<dbReference type="AlphaFoldDB" id="E0SRB2"/>
<evidence type="ECO:0000313" key="2">
    <source>
        <dbReference type="EMBL" id="ADM28366.1"/>
    </source>
</evidence>
<gene>
    <name evidence="2" type="ordered locus">Igag_1564</name>
</gene>
<dbReference type="Proteomes" id="UP000001304">
    <property type="component" value="Chromosome"/>
</dbReference>